<dbReference type="EMBL" id="LVHG01000037">
    <property type="protein sequence ID" value="OAK64515.1"/>
    <property type="molecule type" value="Genomic_DNA"/>
</dbReference>
<organism evidence="1 2">
    <name type="scientific">Variovorax paradoxus</name>
    <dbReference type="NCBI Taxonomy" id="34073"/>
    <lineage>
        <taxon>Bacteria</taxon>
        <taxon>Pseudomonadati</taxon>
        <taxon>Pseudomonadota</taxon>
        <taxon>Betaproteobacteria</taxon>
        <taxon>Burkholderiales</taxon>
        <taxon>Comamonadaceae</taxon>
        <taxon>Variovorax</taxon>
    </lineage>
</organism>
<proteinExistence type="predicted"/>
<dbReference type="InterPro" id="IPR015943">
    <property type="entry name" value="WD40/YVTN_repeat-like_dom_sf"/>
</dbReference>
<dbReference type="AlphaFoldDB" id="A0AA91DQX0"/>
<dbReference type="SUPFAM" id="SSF50974">
    <property type="entry name" value="Nitrous oxide reductase, N-terminal domain"/>
    <property type="match status" value="1"/>
</dbReference>
<gene>
    <name evidence="1" type="ORF">A3K87_14070</name>
</gene>
<dbReference type="Proteomes" id="UP000077852">
    <property type="component" value="Unassembled WGS sequence"/>
</dbReference>
<reference evidence="1 2" key="1">
    <citation type="submission" date="2016-03" db="EMBL/GenBank/DDBJ databases">
        <title>Genome sequence of Variovorax paradoxus KB5.</title>
        <authorList>
            <person name="Jeong H."/>
            <person name="Hong C.E."/>
            <person name="Jo S.H."/>
            <person name="Park J.M."/>
        </authorList>
    </citation>
    <scope>NUCLEOTIDE SEQUENCE [LARGE SCALE GENOMIC DNA]</scope>
    <source>
        <strain evidence="1 2">KB5</strain>
    </source>
</reference>
<evidence type="ECO:0008006" key="3">
    <source>
        <dbReference type="Google" id="ProtNLM"/>
    </source>
</evidence>
<evidence type="ECO:0000313" key="2">
    <source>
        <dbReference type="Proteomes" id="UP000077852"/>
    </source>
</evidence>
<sequence>MSGTVTGLLGTGLVLQNNAGDDLPIAANGRFSFATPLAGGASYTVSIKSQSKILTRVCTVANGSGTIAAAAVDDVQVVCTEPPSRFAYVSNGGSNSVSAYTVDASTGALRAATTLSVPSPYALTVDPSGRFVYVSSTSGAGVSAYSIDRATGDLTAIGAPSVAVGGTSQGWRWTPPAASPTS</sequence>
<evidence type="ECO:0000313" key="1">
    <source>
        <dbReference type="EMBL" id="OAK64515.1"/>
    </source>
</evidence>
<name>A0AA91DQX0_VARPD</name>
<protein>
    <recommendedName>
        <fullName evidence="3">6-phosphogluconolactonase</fullName>
    </recommendedName>
</protein>
<dbReference type="InterPro" id="IPR019405">
    <property type="entry name" value="Lactonase_7-beta_prop"/>
</dbReference>
<dbReference type="Gene3D" id="2.130.10.10">
    <property type="entry name" value="YVTN repeat-like/Quinoprotein amine dehydrogenase"/>
    <property type="match status" value="1"/>
</dbReference>
<dbReference type="Pfam" id="PF10282">
    <property type="entry name" value="Lactonase"/>
    <property type="match status" value="1"/>
</dbReference>
<dbReference type="InterPro" id="IPR011045">
    <property type="entry name" value="N2O_reductase_N"/>
</dbReference>
<comment type="caution">
    <text evidence="1">The sequence shown here is derived from an EMBL/GenBank/DDBJ whole genome shotgun (WGS) entry which is preliminary data.</text>
</comment>
<accession>A0AA91DQX0</accession>